<protein>
    <recommendedName>
        <fullName evidence="4">DUF4148 domain-containing protein</fullName>
    </recommendedName>
</protein>
<evidence type="ECO:0000313" key="3">
    <source>
        <dbReference type="Proteomes" id="UP000021816"/>
    </source>
</evidence>
<evidence type="ECO:0000256" key="1">
    <source>
        <dbReference type="SAM" id="SignalP"/>
    </source>
</evidence>
<accession>A0A011PQ60</accession>
<dbReference type="AlphaFoldDB" id="A0A011PQ60"/>
<reference evidence="2 3" key="1">
    <citation type="submission" date="2014-02" db="EMBL/GenBank/DDBJ databases">
        <title>Expanding our view of genomic diversity in Candidatus Accumulibacter clades.</title>
        <authorList>
            <person name="Skennerton C.T."/>
            <person name="Barr J.J."/>
            <person name="Slater F.R."/>
            <person name="Bond P.L."/>
            <person name="Tyson G.W."/>
        </authorList>
    </citation>
    <scope>NUCLEOTIDE SEQUENCE [LARGE SCALE GENOMIC DNA]</scope>
    <source>
        <strain evidence="3">BA-92</strain>
    </source>
</reference>
<feature type="signal peptide" evidence="1">
    <location>
        <begin position="1"/>
        <end position="30"/>
    </location>
</feature>
<dbReference type="EMBL" id="JEMX01000060">
    <property type="protein sequence ID" value="EXI79157.1"/>
    <property type="molecule type" value="Genomic_DNA"/>
</dbReference>
<keyword evidence="1" id="KW-0732">Signal</keyword>
<evidence type="ECO:0000313" key="2">
    <source>
        <dbReference type="EMBL" id="EXI79157.1"/>
    </source>
</evidence>
<comment type="caution">
    <text evidence="2">The sequence shown here is derived from an EMBL/GenBank/DDBJ whole genome shotgun (WGS) entry which is preliminary data.</text>
</comment>
<gene>
    <name evidence="2" type="ORF">AW10_02553</name>
</gene>
<feature type="chain" id="PRO_5001461963" description="DUF4148 domain-containing protein" evidence="1">
    <location>
        <begin position="31"/>
        <end position="102"/>
    </location>
</feature>
<dbReference type="PATRIC" id="fig|1454003.3.peg.2605"/>
<proteinExistence type="predicted"/>
<sequence>MKPFAHRTLLASVLLLQLLTAALAAAPWHAARQNTSGWQFMTPDERVEHQRLMRSFTTYQECKAYQKKHHTEMSERARRAGAILEASKESGCDKLRARGRLE</sequence>
<name>A0A011PQ60_9PROT</name>
<organism evidence="2 3">
    <name type="scientific">Candidatus Accumulibacter appositus</name>
    <dbReference type="NCBI Taxonomy" id="1454003"/>
    <lineage>
        <taxon>Bacteria</taxon>
        <taxon>Pseudomonadati</taxon>
        <taxon>Pseudomonadota</taxon>
        <taxon>Betaproteobacteria</taxon>
        <taxon>Candidatus Accumulibacter</taxon>
    </lineage>
</organism>
<evidence type="ECO:0008006" key="4">
    <source>
        <dbReference type="Google" id="ProtNLM"/>
    </source>
</evidence>
<dbReference type="STRING" id="1454003.AW10_02553"/>
<dbReference type="Proteomes" id="UP000021816">
    <property type="component" value="Unassembled WGS sequence"/>
</dbReference>